<feature type="region of interest" description="Disordered" evidence="1">
    <location>
        <begin position="1"/>
        <end position="20"/>
    </location>
</feature>
<dbReference type="KEGG" id="trs:Terro_0260"/>
<name>I3ZBJ1_TERRK</name>
<accession>I3ZBJ1</accession>
<sequence length="68" mass="7730">MHPEIDPADLEPTKPDHVYPDQDYEMTPEEMAELDADIAAADEDIRMGRVFPLEEALAEARRTYRIAG</sequence>
<dbReference type="STRING" id="926566.Terro_0260"/>
<evidence type="ECO:0000256" key="1">
    <source>
        <dbReference type="SAM" id="MobiDB-lite"/>
    </source>
</evidence>
<evidence type="ECO:0000313" key="2">
    <source>
        <dbReference type="EMBL" id="AFL86609.1"/>
    </source>
</evidence>
<gene>
    <name evidence="2" type="ordered locus">Terro_0260</name>
</gene>
<keyword evidence="3" id="KW-1185">Reference proteome</keyword>
<protein>
    <submittedName>
        <fullName evidence="2">Uncharacterized protein</fullName>
    </submittedName>
</protein>
<dbReference type="RefSeq" id="WP_014784178.1">
    <property type="nucleotide sequence ID" value="NC_018014.1"/>
</dbReference>
<dbReference type="EMBL" id="CP003379">
    <property type="protein sequence ID" value="AFL86609.1"/>
    <property type="molecule type" value="Genomic_DNA"/>
</dbReference>
<evidence type="ECO:0000313" key="3">
    <source>
        <dbReference type="Proteomes" id="UP000006056"/>
    </source>
</evidence>
<reference evidence="2 3" key="1">
    <citation type="submission" date="2012-06" db="EMBL/GenBank/DDBJ databases">
        <title>Complete genome of Terriglobus roseus DSM 18391.</title>
        <authorList>
            <consortium name="US DOE Joint Genome Institute (JGI-PGF)"/>
            <person name="Lucas S."/>
            <person name="Copeland A."/>
            <person name="Lapidus A."/>
            <person name="Glavina del Rio T."/>
            <person name="Dalin E."/>
            <person name="Tice H."/>
            <person name="Bruce D."/>
            <person name="Goodwin L."/>
            <person name="Pitluck S."/>
            <person name="Peters L."/>
            <person name="Mikhailova N."/>
            <person name="Munk A.C.C."/>
            <person name="Kyrpides N."/>
            <person name="Mavromatis K."/>
            <person name="Ivanova N."/>
            <person name="Brettin T."/>
            <person name="Detter J.C."/>
            <person name="Han C."/>
            <person name="Larimer F."/>
            <person name="Land M."/>
            <person name="Hauser L."/>
            <person name="Markowitz V."/>
            <person name="Cheng J.-F."/>
            <person name="Hugenholtz P."/>
            <person name="Woyke T."/>
            <person name="Wu D."/>
            <person name="Brambilla E."/>
            <person name="Klenk H.-P."/>
            <person name="Eisen J.A."/>
        </authorList>
    </citation>
    <scope>NUCLEOTIDE SEQUENCE [LARGE SCALE GENOMIC DNA]</scope>
    <source>
        <strain evidence="3">DSM 18391 / NRRL B-41598 / KBS 63</strain>
    </source>
</reference>
<dbReference type="Proteomes" id="UP000006056">
    <property type="component" value="Chromosome"/>
</dbReference>
<proteinExistence type="predicted"/>
<dbReference type="HOGENOM" id="CLU_2792610_0_0_0"/>
<organism evidence="2 3">
    <name type="scientific">Terriglobus roseus (strain DSM 18391 / NRRL B-41598 / KBS 63)</name>
    <dbReference type="NCBI Taxonomy" id="926566"/>
    <lineage>
        <taxon>Bacteria</taxon>
        <taxon>Pseudomonadati</taxon>
        <taxon>Acidobacteriota</taxon>
        <taxon>Terriglobia</taxon>
        <taxon>Terriglobales</taxon>
        <taxon>Acidobacteriaceae</taxon>
        <taxon>Terriglobus</taxon>
    </lineage>
</organism>
<dbReference type="AlphaFoldDB" id="I3ZBJ1"/>